<dbReference type="SUPFAM" id="SSF47384">
    <property type="entry name" value="Homodimeric domain of signal transducing histidine kinase"/>
    <property type="match status" value="1"/>
</dbReference>
<evidence type="ECO:0000256" key="15">
    <source>
        <dbReference type="SAM" id="Phobius"/>
    </source>
</evidence>
<comment type="caution">
    <text evidence="18">The sequence shown here is derived from an EMBL/GenBank/DDBJ whole genome shotgun (WGS) entry which is preliminary data.</text>
</comment>
<evidence type="ECO:0000256" key="13">
    <source>
        <dbReference type="ARBA" id="ARBA00023012"/>
    </source>
</evidence>
<evidence type="ECO:0000256" key="7">
    <source>
        <dbReference type="ARBA" id="ARBA00022679"/>
    </source>
</evidence>
<evidence type="ECO:0000256" key="1">
    <source>
        <dbReference type="ARBA" id="ARBA00000085"/>
    </source>
</evidence>
<dbReference type="InterPro" id="IPR036097">
    <property type="entry name" value="HisK_dim/P_sf"/>
</dbReference>
<dbReference type="PRINTS" id="PR00344">
    <property type="entry name" value="BCTRLSENSOR"/>
</dbReference>
<keyword evidence="4" id="KW-1003">Cell membrane</keyword>
<evidence type="ECO:0000256" key="5">
    <source>
        <dbReference type="ARBA" id="ARBA00022519"/>
    </source>
</evidence>
<evidence type="ECO:0000313" key="18">
    <source>
        <dbReference type="EMBL" id="NSX55818.1"/>
    </source>
</evidence>
<keyword evidence="6" id="KW-0597">Phosphoprotein</keyword>
<keyword evidence="19" id="KW-1185">Reference proteome</keyword>
<dbReference type="InterPro" id="IPR005467">
    <property type="entry name" value="His_kinase_dom"/>
</dbReference>
<keyword evidence="7" id="KW-0808">Transferase</keyword>
<dbReference type="SMART" id="SM00388">
    <property type="entry name" value="HisKA"/>
    <property type="match status" value="1"/>
</dbReference>
<dbReference type="InterPro" id="IPR003661">
    <property type="entry name" value="HisK_dim/P_dom"/>
</dbReference>
<keyword evidence="8 15" id="KW-0812">Transmembrane</keyword>
<evidence type="ECO:0000313" key="19">
    <source>
        <dbReference type="Proteomes" id="UP000777935"/>
    </source>
</evidence>
<dbReference type="EMBL" id="JABUFE010000008">
    <property type="protein sequence ID" value="NSX55818.1"/>
    <property type="molecule type" value="Genomic_DNA"/>
</dbReference>
<dbReference type="EC" id="2.7.13.3" evidence="3"/>
<gene>
    <name evidence="18" type="ORF">HRQ87_13510</name>
</gene>
<dbReference type="SMART" id="SM00304">
    <property type="entry name" value="HAMP"/>
    <property type="match status" value="1"/>
</dbReference>
<dbReference type="InterPro" id="IPR003594">
    <property type="entry name" value="HATPase_dom"/>
</dbReference>
<dbReference type="InterPro" id="IPR004358">
    <property type="entry name" value="Sig_transdc_His_kin-like_C"/>
</dbReference>
<keyword evidence="10" id="KW-0418">Kinase</keyword>
<keyword evidence="11" id="KW-0067">ATP-binding</keyword>
<accession>A0ABX2ISD6</accession>
<feature type="domain" description="Histidine kinase" evidence="16">
    <location>
        <begin position="238"/>
        <end position="436"/>
    </location>
</feature>
<evidence type="ECO:0000259" key="16">
    <source>
        <dbReference type="PROSITE" id="PS50109"/>
    </source>
</evidence>
<dbReference type="Pfam" id="PF00512">
    <property type="entry name" value="HisKA"/>
    <property type="match status" value="1"/>
</dbReference>
<evidence type="ECO:0000256" key="12">
    <source>
        <dbReference type="ARBA" id="ARBA00022989"/>
    </source>
</evidence>
<keyword evidence="12 15" id="KW-1133">Transmembrane helix</keyword>
<protein>
    <recommendedName>
        <fullName evidence="3">histidine kinase</fullName>
        <ecNumber evidence="3">2.7.13.3</ecNumber>
    </recommendedName>
</protein>
<proteinExistence type="predicted"/>
<dbReference type="InterPro" id="IPR003660">
    <property type="entry name" value="HAMP_dom"/>
</dbReference>
<keyword evidence="9" id="KW-0547">Nucleotide-binding</keyword>
<keyword evidence="14 15" id="KW-0472">Membrane</keyword>
<comment type="subcellular location">
    <subcellularLocation>
        <location evidence="2">Cell inner membrane</location>
        <topology evidence="2">Multi-pass membrane protein</topology>
    </subcellularLocation>
</comment>
<evidence type="ECO:0000256" key="2">
    <source>
        <dbReference type="ARBA" id="ARBA00004429"/>
    </source>
</evidence>
<dbReference type="Pfam" id="PF02518">
    <property type="entry name" value="HATPase_c"/>
    <property type="match status" value="1"/>
</dbReference>
<dbReference type="SUPFAM" id="SSF55874">
    <property type="entry name" value="ATPase domain of HSP90 chaperone/DNA topoisomerase II/histidine kinase"/>
    <property type="match status" value="1"/>
</dbReference>
<dbReference type="RefSeq" id="WP_174138972.1">
    <property type="nucleotide sequence ID" value="NZ_JABUFE010000008.1"/>
</dbReference>
<dbReference type="Pfam" id="PF00672">
    <property type="entry name" value="HAMP"/>
    <property type="match status" value="1"/>
</dbReference>
<dbReference type="SMART" id="SM00387">
    <property type="entry name" value="HATPase_c"/>
    <property type="match status" value="1"/>
</dbReference>
<evidence type="ECO:0000259" key="17">
    <source>
        <dbReference type="PROSITE" id="PS50885"/>
    </source>
</evidence>
<dbReference type="InterPro" id="IPR050980">
    <property type="entry name" value="2C_sensor_his_kinase"/>
</dbReference>
<evidence type="ECO:0000256" key="11">
    <source>
        <dbReference type="ARBA" id="ARBA00022840"/>
    </source>
</evidence>
<feature type="domain" description="HAMP" evidence="17">
    <location>
        <begin position="179"/>
        <end position="230"/>
    </location>
</feature>
<comment type="catalytic activity">
    <reaction evidence="1">
        <text>ATP + protein L-histidine = ADP + protein N-phospho-L-histidine.</text>
        <dbReference type="EC" id="2.7.13.3"/>
    </reaction>
</comment>
<dbReference type="Proteomes" id="UP000777935">
    <property type="component" value="Unassembled WGS sequence"/>
</dbReference>
<dbReference type="InterPro" id="IPR036890">
    <property type="entry name" value="HATPase_C_sf"/>
</dbReference>
<keyword evidence="5" id="KW-0997">Cell inner membrane</keyword>
<dbReference type="Gene3D" id="6.10.340.10">
    <property type="match status" value="1"/>
</dbReference>
<sequence>MFGWLKNYLPRSLYGRAALILVLPILVLQIAFSIGFIQRHFADVTNQMTRNIGLEVDYLLQEVQQAPNKEAAMIAAARLADPLALRVQFDAPALSPARLWYDFTGLTVISTLRNNRPEVGTIDLASQNRRVLVELETRHGTLLVNFDRRRVSASNPHQLLVWMVFTGILMTVIAFIFLRNQLRPIKRLADAATAFGKGQVQTYKPSGAAEVRVAGNAFLDMRNRIERQIEQRTLMLSGVSHDLRTPLTRLKLGLSMIDDPEVEAMQRDISDMQRMLDEFLNFARDDASDAPEKTDPIALTRQIVEDAKRSGNAVQLISVSGQGHVMMRPTAVRRAIDNLIGNAVRYGTRADVSVALMDNALRITVEDDGPGIPSANRKDAVKPFTRLEPGRNQNKGSGVGLGLSIANDIARVHGGALRLGESETLGGLKADLVLAR</sequence>
<dbReference type="Gene3D" id="3.30.565.10">
    <property type="entry name" value="Histidine kinase-like ATPase, C-terminal domain"/>
    <property type="match status" value="1"/>
</dbReference>
<evidence type="ECO:0000256" key="3">
    <source>
        <dbReference type="ARBA" id="ARBA00012438"/>
    </source>
</evidence>
<dbReference type="Gene3D" id="1.10.287.130">
    <property type="match status" value="1"/>
</dbReference>
<evidence type="ECO:0000256" key="14">
    <source>
        <dbReference type="ARBA" id="ARBA00023136"/>
    </source>
</evidence>
<evidence type="ECO:0000256" key="4">
    <source>
        <dbReference type="ARBA" id="ARBA00022475"/>
    </source>
</evidence>
<name>A0ABX2ISD6_9RHOB</name>
<reference evidence="18 19" key="1">
    <citation type="submission" date="2020-06" db="EMBL/GenBank/DDBJ databases">
        <title>Sulfitobacter algicola sp. nov., isolated from green algae.</title>
        <authorList>
            <person name="Wang C."/>
        </authorList>
    </citation>
    <scope>NUCLEOTIDE SEQUENCE [LARGE SCALE GENOMIC DNA]</scope>
    <source>
        <strain evidence="18 19">1151</strain>
    </source>
</reference>
<dbReference type="PANTHER" id="PTHR44936:SF5">
    <property type="entry name" value="SENSOR HISTIDINE KINASE ENVZ"/>
    <property type="match status" value="1"/>
</dbReference>
<evidence type="ECO:0000256" key="10">
    <source>
        <dbReference type="ARBA" id="ARBA00022777"/>
    </source>
</evidence>
<dbReference type="PROSITE" id="PS50885">
    <property type="entry name" value="HAMP"/>
    <property type="match status" value="1"/>
</dbReference>
<keyword evidence="13" id="KW-0902">Two-component regulatory system</keyword>
<evidence type="ECO:0000256" key="6">
    <source>
        <dbReference type="ARBA" id="ARBA00022553"/>
    </source>
</evidence>
<evidence type="ECO:0000256" key="9">
    <source>
        <dbReference type="ARBA" id="ARBA00022741"/>
    </source>
</evidence>
<dbReference type="CDD" id="cd00082">
    <property type="entry name" value="HisKA"/>
    <property type="match status" value="1"/>
</dbReference>
<organism evidence="18 19">
    <name type="scientific">Parasulfitobacter algicola</name>
    <dbReference type="NCBI Taxonomy" id="2614809"/>
    <lineage>
        <taxon>Bacteria</taxon>
        <taxon>Pseudomonadati</taxon>
        <taxon>Pseudomonadota</taxon>
        <taxon>Alphaproteobacteria</taxon>
        <taxon>Rhodobacterales</taxon>
        <taxon>Roseobacteraceae</taxon>
        <taxon>Parasulfitobacter</taxon>
    </lineage>
</organism>
<dbReference type="PROSITE" id="PS50109">
    <property type="entry name" value="HIS_KIN"/>
    <property type="match status" value="1"/>
</dbReference>
<feature type="transmembrane region" description="Helical" evidence="15">
    <location>
        <begin position="159"/>
        <end position="178"/>
    </location>
</feature>
<dbReference type="PANTHER" id="PTHR44936">
    <property type="entry name" value="SENSOR PROTEIN CREC"/>
    <property type="match status" value="1"/>
</dbReference>
<evidence type="ECO:0000256" key="8">
    <source>
        <dbReference type="ARBA" id="ARBA00022692"/>
    </source>
</evidence>